<gene>
    <name evidence="2" type="ORF">GFSPODELE1_LOCUS6578</name>
</gene>
<evidence type="ECO:0000313" key="3">
    <source>
        <dbReference type="Proteomes" id="UP001497453"/>
    </source>
</evidence>
<keyword evidence="3" id="KW-1185">Reference proteome</keyword>
<protein>
    <submittedName>
        <fullName evidence="2">Uncharacterized protein</fullName>
    </submittedName>
</protein>
<dbReference type="Proteomes" id="UP001497453">
    <property type="component" value="Chromosome 4"/>
</dbReference>
<proteinExistence type="predicted"/>
<feature type="region of interest" description="Disordered" evidence="1">
    <location>
        <begin position="69"/>
        <end position="173"/>
    </location>
</feature>
<dbReference type="EMBL" id="OZ037947">
    <property type="protein sequence ID" value="CAL1707884.1"/>
    <property type="molecule type" value="Genomic_DNA"/>
</dbReference>
<sequence length="542" mass="61288">MHRATSSTKHTRRYARLLPTLPVFPVLTLLHSRPPRDRLLKSLQACLIFRCRLPSPHFTNLITPPQILGHPGTPLPPALLTPPPSRSTSPALGGKRKSESEAQPASHKRPRLSPAETLQRPQNQTSSSSHSRLTPSQTLRSDPSEEGELREDLPQVSGSSSGHNDSDVILNANLPIRRPRRGVLDESYFQNLQRKYEKLGHEFRASAVNRLRSVYPPSHPEYRALSNPPPVNSSYHTHGALIARLEWLDSLLCFSYSTYGLDTIWLGRIHAAPESERDTIRGNYKQVSTQAWDNFASVLKQCKSHWQPTVTTEEHERMLYGLCCMIEAFGYQKRADIRAQPLLDQDMHYWKRFRMQEEELKQRMSESAPRMLPSPESISASSANSTPAGRSAGTPDHSERRPAENKITPLPLLQHNPDPNLTLRFGPNYVYQRRNFESSILCAGDSSRQAQKYLTIPAMAKHFPRTFTRMVNSSYSYTDEAEPDMEDDDGELMWPGQFSTGNSLGWLCNMGRAMVREYGKSYGYVGSEALIPDPTLPVRAQR</sequence>
<feature type="compositionally biased region" description="Low complexity" evidence="1">
    <location>
        <begin position="122"/>
        <end position="138"/>
    </location>
</feature>
<evidence type="ECO:0000313" key="2">
    <source>
        <dbReference type="EMBL" id="CAL1707884.1"/>
    </source>
</evidence>
<accession>A0ABP1DL12</accession>
<reference evidence="3" key="1">
    <citation type="submission" date="2024-04" db="EMBL/GenBank/DDBJ databases">
        <authorList>
            <person name="Shaw F."/>
            <person name="Minotto A."/>
        </authorList>
    </citation>
    <scope>NUCLEOTIDE SEQUENCE [LARGE SCALE GENOMIC DNA]</scope>
</reference>
<organism evidence="2 3">
    <name type="scientific">Somion occarium</name>
    <dbReference type="NCBI Taxonomy" id="3059160"/>
    <lineage>
        <taxon>Eukaryota</taxon>
        <taxon>Fungi</taxon>
        <taxon>Dikarya</taxon>
        <taxon>Basidiomycota</taxon>
        <taxon>Agaricomycotina</taxon>
        <taxon>Agaricomycetes</taxon>
        <taxon>Polyporales</taxon>
        <taxon>Cerrenaceae</taxon>
        <taxon>Somion</taxon>
    </lineage>
</organism>
<feature type="compositionally biased region" description="Pro residues" evidence="1">
    <location>
        <begin position="73"/>
        <end position="85"/>
    </location>
</feature>
<feature type="region of interest" description="Disordered" evidence="1">
    <location>
        <begin position="361"/>
        <end position="418"/>
    </location>
</feature>
<feature type="compositionally biased region" description="Low complexity" evidence="1">
    <location>
        <begin position="373"/>
        <end position="388"/>
    </location>
</feature>
<name>A0ABP1DL12_9APHY</name>
<evidence type="ECO:0000256" key="1">
    <source>
        <dbReference type="SAM" id="MobiDB-lite"/>
    </source>
</evidence>